<name>A0ABR8BQ84_9NOSO</name>
<evidence type="ECO:0000313" key="2">
    <source>
        <dbReference type="EMBL" id="MBD2255479.1"/>
    </source>
</evidence>
<feature type="region of interest" description="Disordered" evidence="1">
    <location>
        <begin position="67"/>
        <end position="87"/>
    </location>
</feature>
<gene>
    <name evidence="2" type="ORF">H6G14_30185</name>
</gene>
<proteinExistence type="predicted"/>
<dbReference type="EMBL" id="JACJQL010000099">
    <property type="protein sequence ID" value="MBD2255479.1"/>
    <property type="molecule type" value="Genomic_DNA"/>
</dbReference>
<dbReference type="RefSeq" id="WP_190572391.1">
    <property type="nucleotide sequence ID" value="NZ_JACJQL010000099.1"/>
</dbReference>
<sequence>MVIIAENTNRKQEFTGRTNKMSLSHRQTLLANSGNAYGFVVNSAMKRLRAFSAALYPVACLPNFSSNKMRSRKASSASSWGSKAVEV</sequence>
<protein>
    <submittedName>
        <fullName evidence="2">Uncharacterized protein</fullName>
    </submittedName>
</protein>
<accession>A0ABR8BQ84</accession>
<dbReference type="Proteomes" id="UP000621307">
    <property type="component" value="Unassembled WGS sequence"/>
</dbReference>
<keyword evidence="3" id="KW-1185">Reference proteome</keyword>
<comment type="caution">
    <text evidence="2">The sequence shown here is derived from an EMBL/GenBank/DDBJ whole genome shotgun (WGS) entry which is preliminary data.</text>
</comment>
<reference evidence="2 3" key="1">
    <citation type="journal article" date="2020" name="ISME J.">
        <title>Comparative genomics reveals insights into cyanobacterial evolution and habitat adaptation.</title>
        <authorList>
            <person name="Chen M.Y."/>
            <person name="Teng W.K."/>
            <person name="Zhao L."/>
            <person name="Hu C.X."/>
            <person name="Zhou Y.K."/>
            <person name="Han B.P."/>
            <person name="Song L.R."/>
            <person name="Shu W.S."/>
        </authorList>
    </citation>
    <scope>NUCLEOTIDE SEQUENCE [LARGE SCALE GENOMIC DNA]</scope>
    <source>
        <strain evidence="2 3">FACHB-3921</strain>
    </source>
</reference>
<evidence type="ECO:0000256" key="1">
    <source>
        <dbReference type="SAM" id="MobiDB-lite"/>
    </source>
</evidence>
<feature type="compositionally biased region" description="Low complexity" evidence="1">
    <location>
        <begin position="74"/>
        <end position="87"/>
    </location>
</feature>
<organism evidence="2 3">
    <name type="scientific">Nostoc parmelioides FACHB-3921</name>
    <dbReference type="NCBI Taxonomy" id="2692909"/>
    <lineage>
        <taxon>Bacteria</taxon>
        <taxon>Bacillati</taxon>
        <taxon>Cyanobacteriota</taxon>
        <taxon>Cyanophyceae</taxon>
        <taxon>Nostocales</taxon>
        <taxon>Nostocaceae</taxon>
        <taxon>Nostoc</taxon>
    </lineage>
</organism>
<evidence type="ECO:0000313" key="3">
    <source>
        <dbReference type="Proteomes" id="UP000621307"/>
    </source>
</evidence>